<organism evidence="2 3">
    <name type="scientific">Penicillium cosmopolitanum</name>
    <dbReference type="NCBI Taxonomy" id="1131564"/>
    <lineage>
        <taxon>Eukaryota</taxon>
        <taxon>Fungi</taxon>
        <taxon>Dikarya</taxon>
        <taxon>Ascomycota</taxon>
        <taxon>Pezizomycotina</taxon>
        <taxon>Eurotiomycetes</taxon>
        <taxon>Eurotiomycetidae</taxon>
        <taxon>Eurotiales</taxon>
        <taxon>Aspergillaceae</taxon>
        <taxon>Penicillium</taxon>
    </lineage>
</organism>
<accession>A0A9X0B4Z8</accession>
<dbReference type="EMBL" id="JAPZBU010000009">
    <property type="protein sequence ID" value="KAJ5388310.1"/>
    <property type="molecule type" value="Genomic_DNA"/>
</dbReference>
<evidence type="ECO:0000259" key="1">
    <source>
        <dbReference type="Pfam" id="PF01261"/>
    </source>
</evidence>
<evidence type="ECO:0000313" key="3">
    <source>
        <dbReference type="Proteomes" id="UP001147747"/>
    </source>
</evidence>
<dbReference type="OrthoDB" id="5360893at2759"/>
<dbReference type="InterPro" id="IPR050312">
    <property type="entry name" value="IolE/XylAMocC-like"/>
</dbReference>
<keyword evidence="2" id="KW-0378">Hydrolase</keyword>
<keyword evidence="2" id="KW-0540">Nuclease</keyword>
<dbReference type="GO" id="GO:0004519">
    <property type="term" value="F:endonuclease activity"/>
    <property type="evidence" value="ECO:0007669"/>
    <property type="project" value="UniProtKB-KW"/>
</dbReference>
<sequence>MLPHKLAISTISLGQHPSHALDRKIKASALAGYSGIELVFSDLEGYSRTNGLSIFDAAKKIKQLCDSLNIEIISLAPFENYEGDRSPLSQRLQTATLWIQITRIIGAPYLQVPSQFKLDAIGDESVIVSELQQLADLGNAESPVVSIAYEALSWGTYYSTWESTVPLAEKVNRSNFGLCLDTFHIVTKLWADPFVSSGKFPDAEKALQDTLDRFVKSCPMDKVFYVQLSDGEKFDPPFSKAHPWYTEGEAHQLTWSKYARPFPGETDLGGYMPVNEIVRAWIVEKGYKGWVSMETFDRRMRDENSRPEVAAIRG</sequence>
<dbReference type="PANTHER" id="PTHR12110:SF38">
    <property type="entry name" value="DIOXYGENASE, PUTATIVE (AFU_ORTHOLOGUE AFUA_6G00240)-RELATED"/>
    <property type="match status" value="1"/>
</dbReference>
<dbReference type="AlphaFoldDB" id="A0A9X0B4Z8"/>
<dbReference type="GeneID" id="81374468"/>
<reference evidence="2" key="1">
    <citation type="submission" date="2022-12" db="EMBL/GenBank/DDBJ databases">
        <authorList>
            <person name="Petersen C."/>
        </authorList>
    </citation>
    <scope>NUCLEOTIDE SEQUENCE</scope>
    <source>
        <strain evidence="2">IBT 29677</strain>
    </source>
</reference>
<dbReference type="SUPFAM" id="SSF51658">
    <property type="entry name" value="Xylose isomerase-like"/>
    <property type="match status" value="1"/>
</dbReference>
<comment type="caution">
    <text evidence="2">The sequence shown here is derived from an EMBL/GenBank/DDBJ whole genome shotgun (WGS) entry which is preliminary data.</text>
</comment>
<dbReference type="Gene3D" id="3.20.20.150">
    <property type="entry name" value="Divalent-metal-dependent TIM barrel enzymes"/>
    <property type="match status" value="1"/>
</dbReference>
<name>A0A9X0B4Z8_9EURO</name>
<dbReference type="InterPro" id="IPR036237">
    <property type="entry name" value="Xyl_isomerase-like_sf"/>
</dbReference>
<dbReference type="InterPro" id="IPR013022">
    <property type="entry name" value="Xyl_isomerase-like_TIM-brl"/>
</dbReference>
<dbReference type="PANTHER" id="PTHR12110">
    <property type="entry name" value="HYDROXYPYRUVATE ISOMERASE"/>
    <property type="match status" value="1"/>
</dbReference>
<dbReference type="RefSeq" id="XP_056486108.1">
    <property type="nucleotide sequence ID" value="XM_056635488.1"/>
</dbReference>
<gene>
    <name evidence="2" type="ORF">N7509_010851</name>
</gene>
<evidence type="ECO:0000313" key="2">
    <source>
        <dbReference type="EMBL" id="KAJ5388310.1"/>
    </source>
</evidence>
<reference evidence="2" key="2">
    <citation type="journal article" date="2023" name="IMA Fungus">
        <title>Comparative genomic study of the Penicillium genus elucidates a diverse pangenome and 15 lateral gene transfer events.</title>
        <authorList>
            <person name="Petersen C."/>
            <person name="Sorensen T."/>
            <person name="Nielsen M.R."/>
            <person name="Sondergaard T.E."/>
            <person name="Sorensen J.L."/>
            <person name="Fitzpatrick D.A."/>
            <person name="Frisvad J.C."/>
            <person name="Nielsen K.L."/>
        </authorList>
    </citation>
    <scope>NUCLEOTIDE SEQUENCE</scope>
    <source>
        <strain evidence="2">IBT 29677</strain>
    </source>
</reference>
<dbReference type="Proteomes" id="UP001147747">
    <property type="component" value="Unassembled WGS sequence"/>
</dbReference>
<protein>
    <submittedName>
        <fullName evidence="2">AP endonuclease family 2</fullName>
    </submittedName>
</protein>
<feature type="domain" description="Xylose isomerase-like TIM barrel" evidence="1">
    <location>
        <begin position="27"/>
        <end position="310"/>
    </location>
</feature>
<keyword evidence="3" id="KW-1185">Reference proteome</keyword>
<dbReference type="Pfam" id="PF01261">
    <property type="entry name" value="AP_endonuc_2"/>
    <property type="match status" value="1"/>
</dbReference>
<proteinExistence type="predicted"/>
<keyword evidence="2" id="KW-0255">Endonuclease</keyword>